<dbReference type="HOGENOM" id="CLU_2639748_0_0_1"/>
<reference evidence="1 2" key="1">
    <citation type="submission" date="2014-04" db="EMBL/GenBank/DDBJ databases">
        <authorList>
            <consortium name="DOE Joint Genome Institute"/>
            <person name="Kuo A."/>
            <person name="Ruytinx J."/>
            <person name="Rineau F."/>
            <person name="Colpaert J."/>
            <person name="Kohler A."/>
            <person name="Nagy L.G."/>
            <person name="Floudas D."/>
            <person name="Copeland A."/>
            <person name="Barry K.W."/>
            <person name="Cichocki N."/>
            <person name="Veneault-Fourrey C."/>
            <person name="LaButti K."/>
            <person name="Lindquist E.A."/>
            <person name="Lipzen A."/>
            <person name="Lundell T."/>
            <person name="Morin E."/>
            <person name="Murat C."/>
            <person name="Sun H."/>
            <person name="Tunlid A."/>
            <person name="Henrissat B."/>
            <person name="Grigoriev I.V."/>
            <person name="Hibbett D.S."/>
            <person name="Martin F."/>
            <person name="Nordberg H.P."/>
            <person name="Cantor M.N."/>
            <person name="Hua S.X."/>
        </authorList>
    </citation>
    <scope>NUCLEOTIDE SEQUENCE [LARGE SCALE GENOMIC DNA]</scope>
    <source>
        <strain evidence="1 2">UH-Slu-Lm8-n1</strain>
    </source>
</reference>
<gene>
    <name evidence="1" type="ORF">CY34DRAFT_801654</name>
</gene>
<dbReference type="EMBL" id="KN835173">
    <property type="protein sequence ID" value="KIK45437.1"/>
    <property type="molecule type" value="Genomic_DNA"/>
</dbReference>
<accession>A0A0D0BH56</accession>
<dbReference type="AlphaFoldDB" id="A0A0D0BH56"/>
<organism evidence="1 2">
    <name type="scientific">Suillus luteus UH-Slu-Lm8-n1</name>
    <dbReference type="NCBI Taxonomy" id="930992"/>
    <lineage>
        <taxon>Eukaryota</taxon>
        <taxon>Fungi</taxon>
        <taxon>Dikarya</taxon>
        <taxon>Basidiomycota</taxon>
        <taxon>Agaricomycotina</taxon>
        <taxon>Agaricomycetes</taxon>
        <taxon>Agaricomycetidae</taxon>
        <taxon>Boletales</taxon>
        <taxon>Suillineae</taxon>
        <taxon>Suillaceae</taxon>
        <taxon>Suillus</taxon>
    </lineage>
</organism>
<dbReference type="InParanoid" id="A0A0D0BH56"/>
<keyword evidence="2" id="KW-1185">Reference proteome</keyword>
<reference evidence="2" key="2">
    <citation type="submission" date="2015-01" db="EMBL/GenBank/DDBJ databases">
        <title>Evolutionary Origins and Diversification of the Mycorrhizal Mutualists.</title>
        <authorList>
            <consortium name="DOE Joint Genome Institute"/>
            <consortium name="Mycorrhizal Genomics Consortium"/>
            <person name="Kohler A."/>
            <person name="Kuo A."/>
            <person name="Nagy L.G."/>
            <person name="Floudas D."/>
            <person name="Copeland A."/>
            <person name="Barry K.W."/>
            <person name="Cichocki N."/>
            <person name="Veneault-Fourrey C."/>
            <person name="LaButti K."/>
            <person name="Lindquist E.A."/>
            <person name="Lipzen A."/>
            <person name="Lundell T."/>
            <person name="Morin E."/>
            <person name="Murat C."/>
            <person name="Riley R."/>
            <person name="Ohm R."/>
            <person name="Sun H."/>
            <person name="Tunlid A."/>
            <person name="Henrissat B."/>
            <person name="Grigoriev I.V."/>
            <person name="Hibbett D.S."/>
            <person name="Martin F."/>
        </authorList>
    </citation>
    <scope>NUCLEOTIDE SEQUENCE [LARGE SCALE GENOMIC DNA]</scope>
    <source>
        <strain evidence="2">UH-Slu-Lm8-n1</strain>
    </source>
</reference>
<evidence type="ECO:0000313" key="2">
    <source>
        <dbReference type="Proteomes" id="UP000054485"/>
    </source>
</evidence>
<name>A0A0D0BH56_9AGAM</name>
<dbReference type="Proteomes" id="UP000054485">
    <property type="component" value="Unassembled WGS sequence"/>
</dbReference>
<sequence length="77" mass="8077">MIFPLSSVLTGAASRSASLLAATLQGRGSKDLDWNPPDYAYDMGVSGVVSLEVSGGVVQLCKGSSIFCLRNHRTVMS</sequence>
<protein>
    <submittedName>
        <fullName evidence="1">Uncharacterized protein</fullName>
    </submittedName>
</protein>
<proteinExistence type="predicted"/>
<evidence type="ECO:0000313" key="1">
    <source>
        <dbReference type="EMBL" id="KIK45437.1"/>
    </source>
</evidence>